<sequence length="51" mass="5723">MTMHPNDRLAALEWALARARDAGKTDDLVRLTHVPALQELRDEAQREARGG</sequence>
<evidence type="ECO:0000313" key="1">
    <source>
        <dbReference type="EMBL" id="CAD0353542.1"/>
    </source>
</evidence>
<dbReference type="Proteomes" id="UP000515406">
    <property type="component" value="Chromosome"/>
</dbReference>
<dbReference type="EMBL" id="LR828257">
    <property type="protein sequence ID" value="CAD0353550.1"/>
    <property type="molecule type" value="Genomic_DNA"/>
</dbReference>
<organism evidence="1 2">
    <name type="scientific">Xanthomonas hortorum pv. vitians</name>
    <dbReference type="NCBI Taxonomy" id="83224"/>
    <lineage>
        <taxon>Bacteria</taxon>
        <taxon>Pseudomonadati</taxon>
        <taxon>Pseudomonadota</taxon>
        <taxon>Gammaproteobacteria</taxon>
        <taxon>Lysobacterales</taxon>
        <taxon>Lysobacteraceae</taxon>
        <taxon>Xanthomonas</taxon>
    </lineage>
</organism>
<dbReference type="AlphaFoldDB" id="A0A6V7EQL6"/>
<keyword evidence="2" id="KW-1185">Reference proteome</keyword>
<proteinExistence type="predicted"/>
<name>A0A6V7EQL6_9XANT</name>
<dbReference type="EMBL" id="LR828257">
    <property type="protein sequence ID" value="CAD0353542.1"/>
    <property type="molecule type" value="Genomic_DNA"/>
</dbReference>
<gene>
    <name evidence="1" type="ORF">CFBP498_38420</name>
</gene>
<accession>A0A6V7EQL6</accession>
<reference evidence="1 2" key="1">
    <citation type="submission" date="2020-07" db="EMBL/GenBank/DDBJ databases">
        <authorList>
            <person name="Pothier F. J."/>
        </authorList>
    </citation>
    <scope>NUCLEOTIDE SEQUENCE [LARGE SCALE GENOMIC DNA]</scope>
    <source>
        <strain evidence="1 2">CFBP 498</strain>
    </source>
</reference>
<protein>
    <submittedName>
        <fullName evidence="1">Uncharacterized protein</fullName>
    </submittedName>
</protein>
<dbReference type="RefSeq" id="WP_167693709.1">
    <property type="nucleotide sequence ID" value="NZ_JAJTZF010000111.1"/>
</dbReference>
<evidence type="ECO:0000313" key="2">
    <source>
        <dbReference type="Proteomes" id="UP000515406"/>
    </source>
</evidence>